<dbReference type="InterPro" id="IPR003439">
    <property type="entry name" value="ABC_transporter-like_ATP-bd"/>
</dbReference>
<sequence>MIHTTKASKALEIKDLWKVYTKKDIDIDVENGDLITELDKSEDAVVAVRGVSLAARQGEVFVIMGLSGSGKSTLIRCVIRLIEPTSGEIWVNGQEVSSLPKKDLTEFRRKQIAMVFQHYGLLPHKTIIDNVEFGLKLQGISEKERRERSNVALERVGLKGWENYYPSSLSGGMRQRVGIARALVMDTPILLMDEPFSGLDPLIRREMQDELIRLQKELKKTIFFVTHDLDEAMRMGDRMAVMKNGTIVQMGAPAQILANPADEYVARFVQDKRRQIQMADEGAFVNGESMDEIPGEGVMDHISRES</sequence>
<gene>
    <name evidence="7" type="ordered locus">Amico_0033</name>
</gene>
<dbReference type="STRING" id="572547.Amico_0033"/>
<keyword evidence="3" id="KW-0547">Nucleotide-binding</keyword>
<dbReference type="RefSeq" id="WP_013047448.1">
    <property type="nucleotide sequence ID" value="NC_014011.1"/>
</dbReference>
<dbReference type="PANTHER" id="PTHR43869:SF1">
    <property type="entry name" value="GLYCINE BETAINE_PROLINE BETAINE TRANSPORT SYSTEM ATP-BINDING PROTEIN PROV"/>
    <property type="match status" value="1"/>
</dbReference>
<evidence type="ECO:0000256" key="3">
    <source>
        <dbReference type="ARBA" id="ARBA00022741"/>
    </source>
</evidence>
<keyword evidence="2" id="KW-0813">Transport</keyword>
<dbReference type="KEGG" id="aco:Amico_0033"/>
<organism evidence="7 8">
    <name type="scientific">Aminobacterium colombiense (strain DSM 12261 / ALA-1)</name>
    <dbReference type="NCBI Taxonomy" id="572547"/>
    <lineage>
        <taxon>Bacteria</taxon>
        <taxon>Thermotogati</taxon>
        <taxon>Synergistota</taxon>
        <taxon>Synergistia</taxon>
        <taxon>Synergistales</taxon>
        <taxon>Aminobacteriaceae</taxon>
        <taxon>Aminobacterium</taxon>
    </lineage>
</organism>
<accession>D5ECA0</accession>
<dbReference type="Pfam" id="PF00005">
    <property type="entry name" value="ABC_tran"/>
    <property type="match status" value="1"/>
</dbReference>
<dbReference type="GO" id="GO:0016020">
    <property type="term" value="C:membrane"/>
    <property type="evidence" value="ECO:0007669"/>
    <property type="project" value="InterPro"/>
</dbReference>
<dbReference type="InterPro" id="IPR027417">
    <property type="entry name" value="P-loop_NTPase"/>
</dbReference>
<dbReference type="Proteomes" id="UP000002366">
    <property type="component" value="Chromosome"/>
</dbReference>
<dbReference type="Gene3D" id="3.40.50.300">
    <property type="entry name" value="P-loop containing nucleotide triphosphate hydrolases"/>
    <property type="match status" value="1"/>
</dbReference>
<name>D5ECA0_AMICL</name>
<dbReference type="NCBIfam" id="TIGR01186">
    <property type="entry name" value="proV"/>
    <property type="match status" value="1"/>
</dbReference>
<evidence type="ECO:0000256" key="2">
    <source>
        <dbReference type="ARBA" id="ARBA00022448"/>
    </source>
</evidence>
<dbReference type="GO" id="GO:0016887">
    <property type="term" value="F:ATP hydrolysis activity"/>
    <property type="evidence" value="ECO:0007669"/>
    <property type="project" value="InterPro"/>
</dbReference>
<dbReference type="PROSITE" id="PS50893">
    <property type="entry name" value="ABC_TRANSPORTER_2"/>
    <property type="match status" value="1"/>
</dbReference>
<dbReference type="GO" id="GO:0031460">
    <property type="term" value="P:glycine betaine transport"/>
    <property type="evidence" value="ECO:0007669"/>
    <property type="project" value="InterPro"/>
</dbReference>
<comment type="similarity">
    <text evidence="1">Belongs to the ABC transporter superfamily.</text>
</comment>
<dbReference type="PANTHER" id="PTHR43869">
    <property type="entry name" value="GLYCINE BETAINE/PROLINE BETAINE TRANSPORT SYSTEM ATP-BINDING PROTEIN PROV"/>
    <property type="match status" value="1"/>
</dbReference>
<protein>
    <submittedName>
        <fullName evidence="7">ABC transporter related protein</fullName>
    </submittedName>
</protein>
<keyword evidence="4" id="KW-0067">ATP-binding</keyword>
<dbReference type="AlphaFoldDB" id="D5ECA0"/>
<dbReference type="PROSITE" id="PS00211">
    <property type="entry name" value="ABC_TRANSPORTER_1"/>
    <property type="match status" value="1"/>
</dbReference>
<evidence type="ECO:0000259" key="6">
    <source>
        <dbReference type="PROSITE" id="PS50893"/>
    </source>
</evidence>
<dbReference type="SUPFAM" id="SSF52540">
    <property type="entry name" value="P-loop containing nucleoside triphosphate hydrolases"/>
    <property type="match status" value="1"/>
</dbReference>
<feature type="domain" description="ABC transporter" evidence="6">
    <location>
        <begin position="11"/>
        <end position="269"/>
    </location>
</feature>
<dbReference type="HOGENOM" id="CLU_000604_1_22_0"/>
<dbReference type="InterPro" id="IPR017871">
    <property type="entry name" value="ABC_transporter-like_CS"/>
</dbReference>
<dbReference type="EMBL" id="CP001997">
    <property type="protein sequence ID" value="ADE56182.1"/>
    <property type="molecule type" value="Genomic_DNA"/>
</dbReference>
<feature type="region of interest" description="Disordered" evidence="5">
    <location>
        <begin position="287"/>
        <end position="306"/>
    </location>
</feature>
<evidence type="ECO:0000313" key="7">
    <source>
        <dbReference type="EMBL" id="ADE56182.1"/>
    </source>
</evidence>
<dbReference type="SMART" id="SM00382">
    <property type="entry name" value="AAA"/>
    <property type="match status" value="1"/>
</dbReference>
<evidence type="ECO:0000256" key="4">
    <source>
        <dbReference type="ARBA" id="ARBA00022840"/>
    </source>
</evidence>
<dbReference type="FunFam" id="3.40.50.300:FF:000201">
    <property type="entry name" value="Glycine betaine/L-proline ABC transporter ATP-binding protein"/>
    <property type="match status" value="1"/>
</dbReference>
<dbReference type="InterPro" id="IPR003593">
    <property type="entry name" value="AAA+_ATPase"/>
</dbReference>
<keyword evidence="8" id="KW-1185">Reference proteome</keyword>
<proteinExistence type="inferred from homology"/>
<dbReference type="eggNOG" id="COG4175">
    <property type="taxonomic scope" value="Bacteria"/>
</dbReference>
<evidence type="ECO:0000256" key="5">
    <source>
        <dbReference type="SAM" id="MobiDB-lite"/>
    </source>
</evidence>
<dbReference type="InterPro" id="IPR005892">
    <property type="entry name" value="Gly-betaine_transp_ATP-bd"/>
</dbReference>
<dbReference type="GO" id="GO:0006970">
    <property type="term" value="P:response to osmotic stress"/>
    <property type="evidence" value="ECO:0007669"/>
    <property type="project" value="UniProtKB-ARBA"/>
</dbReference>
<evidence type="ECO:0000313" key="8">
    <source>
        <dbReference type="Proteomes" id="UP000002366"/>
    </source>
</evidence>
<dbReference type="GO" id="GO:0005524">
    <property type="term" value="F:ATP binding"/>
    <property type="evidence" value="ECO:0007669"/>
    <property type="project" value="UniProtKB-KW"/>
</dbReference>
<dbReference type="InterPro" id="IPR051921">
    <property type="entry name" value="ABC_osmolyte_uptake_ATP-bind"/>
</dbReference>
<evidence type="ECO:0000256" key="1">
    <source>
        <dbReference type="ARBA" id="ARBA00005417"/>
    </source>
</evidence>
<reference evidence="7 8" key="1">
    <citation type="journal article" date="2010" name="Stand. Genomic Sci.">
        <title>Complete genome sequence of Aminobacterium colombiense type strain (ALA-1).</title>
        <authorList>
            <person name="Chertkov O."/>
            <person name="Sikorski J."/>
            <person name="Brambilla E."/>
            <person name="Lapidus A."/>
            <person name="Copeland A."/>
            <person name="Glavina Del Rio T."/>
            <person name="Nolan M."/>
            <person name="Lucas S."/>
            <person name="Tice H."/>
            <person name="Cheng J.F."/>
            <person name="Han C."/>
            <person name="Detter J.C."/>
            <person name="Bruce D."/>
            <person name="Tapia R."/>
            <person name="Goodwin L."/>
            <person name="Pitluck S."/>
            <person name="Liolios K."/>
            <person name="Ivanova N."/>
            <person name="Mavromatis K."/>
            <person name="Ovchinnikova G."/>
            <person name="Pati A."/>
            <person name="Chen A."/>
            <person name="Palaniappan K."/>
            <person name="Land M."/>
            <person name="Hauser L."/>
            <person name="Chang Y.J."/>
            <person name="Jeffries C.D."/>
            <person name="Spring S."/>
            <person name="Rohde M."/>
            <person name="Goker M."/>
            <person name="Bristow J."/>
            <person name="Eisen J.A."/>
            <person name="Markowitz V."/>
            <person name="Hugenholtz P."/>
            <person name="Kyrpides N.C."/>
            <person name="Klenk H.P."/>
        </authorList>
    </citation>
    <scope>NUCLEOTIDE SEQUENCE [LARGE SCALE GENOMIC DNA]</scope>
    <source>
        <strain evidence="8">DSM 12261 / ALA-1</strain>
    </source>
</reference>